<dbReference type="Proteomes" id="UP000245647">
    <property type="component" value="Unassembled WGS sequence"/>
</dbReference>
<feature type="non-terminal residue" evidence="2">
    <location>
        <position position="196"/>
    </location>
</feature>
<feature type="domain" description="Peptidase C51" evidence="1">
    <location>
        <begin position="71"/>
        <end position="168"/>
    </location>
</feature>
<keyword evidence="3" id="KW-1185">Reference proteome</keyword>
<accession>A0A2U2PKK0</accession>
<dbReference type="InterPro" id="IPR007921">
    <property type="entry name" value="CHAP_dom"/>
</dbReference>
<evidence type="ECO:0000259" key="1">
    <source>
        <dbReference type="Pfam" id="PF05257"/>
    </source>
</evidence>
<dbReference type="RefSeq" id="WP_109414210.1">
    <property type="nucleotide sequence ID" value="NZ_QEAS01000002.1"/>
</dbReference>
<gene>
    <name evidence="2" type="ORF">DDR33_02545</name>
</gene>
<evidence type="ECO:0000313" key="3">
    <source>
        <dbReference type="Proteomes" id="UP000245647"/>
    </source>
</evidence>
<name>A0A2U2PKK0_9SPHI</name>
<reference evidence="2 3" key="1">
    <citation type="submission" date="2018-04" db="EMBL/GenBank/DDBJ databases">
        <title>Pedobacter chongqingensis sp. nov., isolated from a rottenly hemp rope.</title>
        <authorList>
            <person name="Cai Y."/>
        </authorList>
    </citation>
    <scope>NUCLEOTIDE SEQUENCE [LARGE SCALE GENOMIC DNA]</scope>
    <source>
        <strain evidence="2 3">FJ4-8</strain>
    </source>
</reference>
<dbReference type="EMBL" id="QEAS01000002">
    <property type="protein sequence ID" value="PWG81931.1"/>
    <property type="molecule type" value="Genomic_DNA"/>
</dbReference>
<comment type="caution">
    <text evidence="2">The sequence shown here is derived from an EMBL/GenBank/DDBJ whole genome shotgun (WGS) entry which is preliminary data.</text>
</comment>
<organism evidence="2 3">
    <name type="scientific">Pararcticibacter amylolyticus</name>
    <dbReference type="NCBI Taxonomy" id="2173175"/>
    <lineage>
        <taxon>Bacteria</taxon>
        <taxon>Pseudomonadati</taxon>
        <taxon>Bacteroidota</taxon>
        <taxon>Sphingobacteriia</taxon>
        <taxon>Sphingobacteriales</taxon>
        <taxon>Sphingobacteriaceae</taxon>
        <taxon>Pararcticibacter</taxon>
    </lineage>
</organism>
<dbReference type="OrthoDB" id="9813532at2"/>
<dbReference type="Pfam" id="PF05257">
    <property type="entry name" value="CHAP"/>
    <property type="match status" value="1"/>
</dbReference>
<proteinExistence type="predicted"/>
<evidence type="ECO:0000313" key="2">
    <source>
        <dbReference type="EMBL" id="PWG81931.1"/>
    </source>
</evidence>
<protein>
    <recommendedName>
        <fullName evidence="1">Peptidase C51 domain-containing protein</fullName>
    </recommendedName>
</protein>
<dbReference type="AlphaFoldDB" id="A0A2U2PKK0"/>
<sequence length="196" mass="21464">MKVFSVLVLLSGGWLLTQSPSISDSSSDVNAPARDRLRAVYTGELGVREATGRNDGTRVELFLHYTHLKPGNPWCAAFVCWCLGQAGIPNPRTGYCPNLFPKNKVIWTRSTGIGGASSRNSQLTTRNPPRTPLPGDIFGIYFPEKGRIAHVGFVDQWDGKWLITVEGNTNESGSREGDGVYRKRRLVSSISKVSAV</sequence>